<dbReference type="Pfam" id="PF00638">
    <property type="entry name" value="Ran_BP1"/>
    <property type="match status" value="4"/>
</dbReference>
<dbReference type="PROSITE" id="PS01358">
    <property type="entry name" value="ZF_RANBP2_1"/>
    <property type="match status" value="3"/>
</dbReference>
<dbReference type="PROSITE" id="PS50196">
    <property type="entry name" value="RANBD1"/>
    <property type="match status" value="4"/>
</dbReference>
<evidence type="ECO:0000256" key="4">
    <source>
        <dbReference type="ARBA" id="ARBA00022833"/>
    </source>
</evidence>
<feature type="region of interest" description="Disordered" evidence="7">
    <location>
        <begin position="2622"/>
        <end position="2657"/>
    </location>
</feature>
<protein>
    <recommendedName>
        <fullName evidence="12">E3 SUMO-protein ligase RanBP2</fullName>
    </recommendedName>
</protein>
<feature type="domain" description="RanBD1" evidence="8">
    <location>
        <begin position="1966"/>
        <end position="2092"/>
    </location>
</feature>
<feature type="compositionally biased region" description="Acidic residues" evidence="7">
    <location>
        <begin position="2638"/>
        <end position="2657"/>
    </location>
</feature>
<dbReference type="FunFam" id="2.30.29.30:FF:000018">
    <property type="entry name" value="E3 SUMO-protein ligase RanBP2"/>
    <property type="match status" value="3"/>
</dbReference>
<dbReference type="PROSITE" id="PS50005">
    <property type="entry name" value="TPR"/>
    <property type="match status" value="1"/>
</dbReference>
<feature type="region of interest" description="Disordered" evidence="7">
    <location>
        <begin position="1919"/>
        <end position="1958"/>
    </location>
</feature>
<evidence type="ECO:0000256" key="6">
    <source>
        <dbReference type="PROSITE-ProRule" id="PRU00339"/>
    </source>
</evidence>
<keyword evidence="6" id="KW-0802">TPR repeat</keyword>
<dbReference type="InterPro" id="IPR011993">
    <property type="entry name" value="PH-like_dom_sf"/>
</dbReference>
<keyword evidence="4" id="KW-0862">Zinc</keyword>
<dbReference type="InterPro" id="IPR011990">
    <property type="entry name" value="TPR-like_helical_dom_sf"/>
</dbReference>
<dbReference type="SUPFAM" id="SSF50729">
    <property type="entry name" value="PH domain-like"/>
    <property type="match status" value="4"/>
</dbReference>
<dbReference type="Proteomes" id="UP001154078">
    <property type="component" value="Chromosome 1"/>
</dbReference>
<keyword evidence="1" id="KW-0597">Phosphoprotein</keyword>
<dbReference type="Gene3D" id="1.25.40.10">
    <property type="entry name" value="Tetratricopeptide repeat domain"/>
    <property type="match status" value="1"/>
</dbReference>
<dbReference type="SUPFAM" id="SSF90209">
    <property type="entry name" value="Ran binding protein zinc finger-like"/>
    <property type="match status" value="3"/>
</dbReference>
<keyword evidence="3 5" id="KW-0863">Zinc-finger</keyword>
<dbReference type="PROSITE" id="PS50199">
    <property type="entry name" value="ZF_RANBP2_2"/>
    <property type="match status" value="3"/>
</dbReference>
<dbReference type="FunFam" id="4.10.1060.10:FF:000003">
    <property type="entry name" value="E3 SUMO-protein ligase RanBP2"/>
    <property type="match status" value="2"/>
</dbReference>
<name>A0A9P0APW4_BRAAE</name>
<reference evidence="10" key="1">
    <citation type="submission" date="2021-12" db="EMBL/GenBank/DDBJ databases">
        <authorList>
            <person name="King R."/>
        </authorList>
    </citation>
    <scope>NUCLEOTIDE SEQUENCE</scope>
</reference>
<dbReference type="InterPro" id="IPR000156">
    <property type="entry name" value="Ran_bind_dom"/>
</dbReference>
<dbReference type="SMART" id="SM00547">
    <property type="entry name" value="ZnF_RBZ"/>
    <property type="match status" value="3"/>
</dbReference>
<feature type="compositionally biased region" description="Polar residues" evidence="7">
    <location>
        <begin position="1219"/>
        <end position="1228"/>
    </location>
</feature>
<dbReference type="GO" id="GO:0006913">
    <property type="term" value="P:nucleocytoplasmic transport"/>
    <property type="evidence" value="ECO:0007669"/>
    <property type="project" value="InterPro"/>
</dbReference>
<dbReference type="InterPro" id="IPR045255">
    <property type="entry name" value="RanBP1-like"/>
</dbReference>
<dbReference type="Pfam" id="PF00641">
    <property type="entry name" value="Zn_ribbon_RanBP"/>
    <property type="match status" value="3"/>
</dbReference>
<organism evidence="10 11">
    <name type="scientific">Brassicogethes aeneus</name>
    <name type="common">Rape pollen beetle</name>
    <name type="synonym">Meligethes aeneus</name>
    <dbReference type="NCBI Taxonomy" id="1431903"/>
    <lineage>
        <taxon>Eukaryota</taxon>
        <taxon>Metazoa</taxon>
        <taxon>Ecdysozoa</taxon>
        <taxon>Arthropoda</taxon>
        <taxon>Hexapoda</taxon>
        <taxon>Insecta</taxon>
        <taxon>Pterygota</taxon>
        <taxon>Neoptera</taxon>
        <taxon>Endopterygota</taxon>
        <taxon>Coleoptera</taxon>
        <taxon>Polyphaga</taxon>
        <taxon>Cucujiformia</taxon>
        <taxon>Nitidulidae</taxon>
        <taxon>Meligethinae</taxon>
        <taxon>Brassicogethes</taxon>
    </lineage>
</organism>
<evidence type="ECO:0000259" key="8">
    <source>
        <dbReference type="PROSITE" id="PS50196"/>
    </source>
</evidence>
<evidence type="ECO:0000256" key="3">
    <source>
        <dbReference type="ARBA" id="ARBA00022771"/>
    </source>
</evidence>
<feature type="domain" description="RanBD1" evidence="8">
    <location>
        <begin position="2469"/>
        <end position="2597"/>
    </location>
</feature>
<evidence type="ECO:0000256" key="2">
    <source>
        <dbReference type="ARBA" id="ARBA00022723"/>
    </source>
</evidence>
<dbReference type="InterPro" id="IPR036443">
    <property type="entry name" value="Znf_RanBP2_sf"/>
</dbReference>
<feature type="region of interest" description="Disordered" evidence="7">
    <location>
        <begin position="1450"/>
        <end position="1477"/>
    </location>
</feature>
<dbReference type="EMBL" id="OV121132">
    <property type="protein sequence ID" value="CAH0545652.1"/>
    <property type="molecule type" value="Genomic_DNA"/>
</dbReference>
<dbReference type="Gene3D" id="2.30.29.30">
    <property type="entry name" value="Pleckstrin-homology domain (PH domain)/Phosphotyrosine-binding domain (PTB)"/>
    <property type="match status" value="4"/>
</dbReference>
<feature type="domain" description="RanBD1" evidence="8">
    <location>
        <begin position="1487"/>
        <end position="1622"/>
    </location>
</feature>
<evidence type="ECO:0000256" key="7">
    <source>
        <dbReference type="SAM" id="MobiDB-lite"/>
    </source>
</evidence>
<dbReference type="GO" id="GO:0005643">
    <property type="term" value="C:nuclear pore"/>
    <property type="evidence" value="ECO:0007669"/>
    <property type="project" value="TreeGrafter"/>
</dbReference>
<feature type="repeat" description="TPR" evidence="6">
    <location>
        <begin position="60"/>
        <end position="93"/>
    </location>
</feature>
<evidence type="ECO:0008006" key="12">
    <source>
        <dbReference type="Google" id="ProtNLM"/>
    </source>
</evidence>
<dbReference type="GO" id="GO:0008270">
    <property type="term" value="F:zinc ion binding"/>
    <property type="evidence" value="ECO:0007669"/>
    <property type="project" value="UniProtKB-KW"/>
</dbReference>
<feature type="domain" description="RanBP2-type" evidence="9">
    <location>
        <begin position="1802"/>
        <end position="1831"/>
    </location>
</feature>
<feature type="compositionally biased region" description="Low complexity" evidence="7">
    <location>
        <begin position="1093"/>
        <end position="1109"/>
    </location>
</feature>
<evidence type="ECO:0000256" key="1">
    <source>
        <dbReference type="ARBA" id="ARBA00022553"/>
    </source>
</evidence>
<evidence type="ECO:0000259" key="9">
    <source>
        <dbReference type="PROSITE" id="PS50199"/>
    </source>
</evidence>
<dbReference type="InterPro" id="IPR001876">
    <property type="entry name" value="Znf_RanBP2"/>
</dbReference>
<dbReference type="PANTHER" id="PTHR23138">
    <property type="entry name" value="RAN BINDING PROTEIN"/>
    <property type="match status" value="1"/>
</dbReference>
<feature type="domain" description="RanBP2-type" evidence="9">
    <location>
        <begin position="1713"/>
        <end position="1742"/>
    </location>
</feature>
<gene>
    <name evidence="10" type="ORF">MELIAE_LOCUS19</name>
</gene>
<evidence type="ECO:0000256" key="5">
    <source>
        <dbReference type="PROSITE-ProRule" id="PRU00322"/>
    </source>
</evidence>
<dbReference type="InterPro" id="IPR045256">
    <property type="entry name" value="RanBP1_RanBD"/>
</dbReference>
<evidence type="ECO:0000313" key="10">
    <source>
        <dbReference type="EMBL" id="CAH0545652.1"/>
    </source>
</evidence>
<dbReference type="Pfam" id="PF13181">
    <property type="entry name" value="TPR_8"/>
    <property type="match status" value="1"/>
</dbReference>
<accession>A0A9P0APW4</accession>
<keyword evidence="2" id="KW-0479">Metal-binding</keyword>
<proteinExistence type="predicted"/>
<dbReference type="SUPFAM" id="SSF48452">
    <property type="entry name" value="TPR-like"/>
    <property type="match status" value="1"/>
</dbReference>
<feature type="compositionally biased region" description="Acidic residues" evidence="7">
    <location>
        <begin position="1949"/>
        <end position="1958"/>
    </location>
</feature>
<keyword evidence="11" id="KW-1185">Reference proteome</keyword>
<dbReference type="SMART" id="SM00028">
    <property type="entry name" value="TPR"/>
    <property type="match status" value="2"/>
</dbReference>
<feature type="domain" description="RanBD1" evidence="8">
    <location>
        <begin position="1237"/>
        <end position="1371"/>
    </location>
</feature>
<dbReference type="GO" id="GO:0005737">
    <property type="term" value="C:cytoplasm"/>
    <property type="evidence" value="ECO:0007669"/>
    <property type="project" value="TreeGrafter"/>
</dbReference>
<sequence length="2798" mass="309980">MFKTKSEVDRHVDNSLKKINNETERNLRCFSFAKLYFQVGDYEHACRYISLYLSVKPKSAEGHQLLGKALEKLGKKENALEAYRKSLQLDSKQNNLVIKVCELLASDDVDMDKAGARYYCDLAQSFDPHNSAVFNLKERLITAENANPSDVSKLLLDELENRPTDVGLRVRLLKHFLHNNMTKEAYKHASDVEGKDVGIFQNSLGWYEAFAEVLVRYQRDLSYSSSITWEFWFLSVSVLDRLAALSLDDHVENMKSPSEYLTILFNFDQTLCKASQNISACPDRQLSQLFLNHFHAQLYFHLATCLFKQAKKDFMQFKEVSNVTLPLLLASYHSQPPDINGVWLNNSPESKRKMVRKWHQQAAYRCSQSGHVLLAAMKDRKSIILEKASQYSTGMWREQLFKRLFVMRDQHQKMNTSYFVSSPDLLEPTIKMPEHADLLHYDEIAQLNHPDSLHHHIWISLNNDLPKVALKCFEGLSYSVKNLNNCAAESLSVLDVQAFVYCAALCAKSKRDANQKMMYYSNDMPSVLPANITENLGTLNQSKFLTAAYKMYKNEHAFNTGEIRLLLIKGIEVVRCVGHHGLDVKMLVKLANIFEERSKNLTKHSEVEFNDARAELYWKTALPLLEKIKNNQAVIYPSNRLFEYKSKDLTMSEVANYIDKGKLFTAVQLMKKKEYDKALHVFEPLKDPYASYHQSHIYKLLADQKTNQNKENLTSEMRSQNIILLSKARDCLYLTLDRLREPSVDRSHPLNTQLGTDIEKIERLLSRIDPDCTNRNECDGMSDENVSSDSAGEHYLTSLSIHHNSYHNTPKHDAHNNHSTPYKMELNRREARPSPERLDAQLRQMAATKDTAVTSILEQNKLMVDSHRSLLEELRSFKDAVNNLTSTVEELKSIKSGMEELKEIKTTVTDLKHSVNDLQSVVDIVKEMRKDINDLKKDNTGGKNPQLSEEDLYVLDPDYGVDYGLNANLGQYNPNLYQNYQGRLSGANALNPGNLPTSYGALYPGLYPPMAPYMAAAYGGALMPQAPFVPDQQLQGFMAQQSSSLGIGMLTGQGLSQQIPQQPTNLVKEPPKAILSTFTSTTQAAFPSMSPLSKTPSAPSNSNANSTKTAPANVVITSSDPLPTNTTPVAQPVLSVTIPPQHIKGNKPQQPHNYQISLPSSVSGIAATPSILSKPPPIVDTQSMLSDVAPPMFSAVSPAKTPSKNVSLGLSIEKSLDKTFSPNKSNASVDEHDPCPDFKPIIPLPDEVPVTTGEENETVLFCERAKLFRHVNKEWKERGVGNVKILQHKESGKIRVLMRRDQVHKICANHFLTADMSMSPMANNDRAYIWAAQDFTDGEMTVEKFCIRFKTSEEAKKFHSAFEDAKGRLSDKPKPAPKNLFATTSNKPAVSETLGGFVFSSTPSFKPKEVAPITTVAVSTPTVEPVKPSPFSNFSFANAKTTTSGNLFGNLKTDPIFSPTTTTTTTTPQKKDSESEDRVEDFVPTAEFAPVVALPEIVDVKTGEENAEVLFESRSKLYKLVTADGAKEWKERGVGVIKILKEDTVRLVMRRDQVHKVCLNHQVLKNMIFKVNEQNPKAVFWSAKDFSEGELTSETFTARFKSEELAGQFLKTLHTAQASLNESNVISNKHHKPAVESKSPGLLDKHKPPKGNWECKNCYISNEAKYNHCVACETPKNNSVKETKDSGESGSNFSFGAAKTPGAGSWGAQFKPAEGSWECQMCFVRNDASKAKCLSCETPKDGSAPATTASTIKGINLDTPGQKFSFGVQPAAQTPAAGLIFGQNLPAVKPETKGFGDAFKPKVDSWECQQCFVRNEGSVLHCASCESPKDDTVPKKEASKGISLDTGGMKFSFGVSPAAASISTPPQQQPSFSFGKPNIFGAATGSPFSFSPAVTEATKQTPIGKFTFAPAADKAEEKNDGKFVFGSPTKHEFEFTPRSPNRRISSGQGDEDSDGSYAEEEADNIYFKPVIALPDKIDAKTGEEEEDSLYVQRAKLYRFVTGEWKERGIGDLKILKRTDNGKLRVLMRREQIMKICLNHVLTKDVEYRPKDDKTWLFHAADYSEGEISRDQFCLRFKSAELAAEFKAAVDEALGGACADVSIEKVPTPNESDDDVIILDEPINPEEISEAKRLQLPYTFFQYRKKNEYCTCAQCLKDDEYFKGTEFASHTPATTKFTGITPQVSSTSTTPSIFSFSTASSAPASVFGGSTASSTPGGFFSFATKSPAVNTAETESNSSLKSLLSTPSTLGKNSGNIFQTPSAPSIFGSKSIFGGSTASATPVFGASGGSIFSTNVTPSNTSIFGGGSTPSSDVFGSPSLSSVTSATSIFGQSKALFGNAASATSSNASIFQSSAVAKPATNIFGGAVTVSGETTKLKESDEVVLKCKSEVSFATLAANTAPEAKPAFAAKEDGGTAQPFSFLGAGAPVFGATTIKKVGNKNKSLNAEEVEEAEEAAEQSQTNEEEYDPHYEPIIPMPEAIEVSTGEEAEEIKFNERAKLYRYNADTKEWKERGVGQIKILYHPENATYRLILRREQVHKVVLNQLVRVDLDLQPMSTSDKAWMWAGYNYVEDEARLEKLAVRFKTSELAQTFKEAMDLTVCKVIEINNRKLSQIPTTVAELAAGGRGQEGSHRGVVEDYGDEEEDEDDDEDDEDDEDQIRSVMYESESTDLQLWTQSEAGQWLKVGEGMAGVYYYNDLFAAKVNFVDIDSGECLSTTLVGSNTYMEQNGNECVWKAVERADETDLQWKNLKVAFPDARQAHDFHKSYLEGVTYAQEVGICDDLDLDYEGNDYEGNDYE</sequence>
<dbReference type="PANTHER" id="PTHR23138:SF87">
    <property type="entry name" value="E3 SUMO-PROTEIN LIGASE RANBP2"/>
    <property type="match status" value="1"/>
</dbReference>
<dbReference type="InterPro" id="IPR019734">
    <property type="entry name" value="TPR_rpt"/>
</dbReference>
<feature type="domain" description="RanBP2-type" evidence="9">
    <location>
        <begin position="1649"/>
        <end position="1678"/>
    </location>
</feature>
<dbReference type="CDD" id="cd13179">
    <property type="entry name" value="RanBD_RanBP1"/>
    <property type="match status" value="1"/>
</dbReference>
<evidence type="ECO:0000313" key="11">
    <source>
        <dbReference type="Proteomes" id="UP001154078"/>
    </source>
</evidence>
<feature type="region of interest" description="Disordered" evidence="7">
    <location>
        <begin position="1219"/>
        <end position="1248"/>
    </location>
</feature>
<dbReference type="FunFam" id="1.25.40.10:FF:000582">
    <property type="entry name" value="E3 SUMO-protein ligase RanBP2"/>
    <property type="match status" value="1"/>
</dbReference>
<dbReference type="Gene3D" id="4.10.1060.10">
    <property type="entry name" value="Zinc finger, RanBP2-type"/>
    <property type="match status" value="3"/>
</dbReference>
<dbReference type="OrthoDB" id="2357150at2759"/>
<dbReference type="SMART" id="SM00160">
    <property type="entry name" value="RanBD"/>
    <property type="match status" value="4"/>
</dbReference>
<feature type="region of interest" description="Disordered" evidence="7">
    <location>
        <begin position="1086"/>
        <end position="1109"/>
    </location>
</feature>
<dbReference type="GO" id="GO:0005096">
    <property type="term" value="F:GTPase activator activity"/>
    <property type="evidence" value="ECO:0007669"/>
    <property type="project" value="TreeGrafter"/>
</dbReference>